<evidence type="ECO:0000313" key="2">
    <source>
        <dbReference type="Proteomes" id="UP000078540"/>
    </source>
</evidence>
<dbReference type="AlphaFoldDB" id="A0A195BM15"/>
<protein>
    <submittedName>
        <fullName evidence="1">Uncharacterized protein</fullName>
    </submittedName>
</protein>
<organism evidence="1 2">
    <name type="scientific">Atta colombica</name>
    <dbReference type="NCBI Taxonomy" id="520822"/>
    <lineage>
        <taxon>Eukaryota</taxon>
        <taxon>Metazoa</taxon>
        <taxon>Ecdysozoa</taxon>
        <taxon>Arthropoda</taxon>
        <taxon>Hexapoda</taxon>
        <taxon>Insecta</taxon>
        <taxon>Pterygota</taxon>
        <taxon>Neoptera</taxon>
        <taxon>Endopterygota</taxon>
        <taxon>Hymenoptera</taxon>
        <taxon>Apocrita</taxon>
        <taxon>Aculeata</taxon>
        <taxon>Formicoidea</taxon>
        <taxon>Formicidae</taxon>
        <taxon>Myrmicinae</taxon>
        <taxon>Atta</taxon>
    </lineage>
</organism>
<accession>A0A195BM15</accession>
<dbReference type="EMBL" id="KQ976438">
    <property type="protein sequence ID" value="KYM86819.1"/>
    <property type="molecule type" value="Genomic_DNA"/>
</dbReference>
<reference evidence="1 2" key="1">
    <citation type="submission" date="2015-09" db="EMBL/GenBank/DDBJ databases">
        <title>Atta colombica WGS genome.</title>
        <authorList>
            <person name="Nygaard S."/>
            <person name="Hu H."/>
            <person name="Boomsma J."/>
            <person name="Zhang G."/>
        </authorList>
    </citation>
    <scope>NUCLEOTIDE SEQUENCE [LARGE SCALE GENOMIC DNA]</scope>
    <source>
        <strain evidence="1">Treedump-2</strain>
        <tissue evidence="1">Whole body</tissue>
    </source>
</reference>
<keyword evidence="2" id="KW-1185">Reference proteome</keyword>
<gene>
    <name evidence="1" type="ORF">ALC53_03742</name>
</gene>
<proteinExistence type="predicted"/>
<name>A0A195BM15_9HYME</name>
<sequence length="100" mass="11856">MSISVWGFEGGPQETWASLAKESEDLRQWWGPQKRPPRKYYWLVVHAKEILNNTECCIWEPSQELLKGILSQITIKMIMILEFRDIKIVCIPNNRQYECD</sequence>
<evidence type="ECO:0000313" key="1">
    <source>
        <dbReference type="EMBL" id="KYM86819.1"/>
    </source>
</evidence>
<dbReference type="Proteomes" id="UP000078540">
    <property type="component" value="Unassembled WGS sequence"/>
</dbReference>